<feature type="transmembrane region" description="Helical" evidence="1">
    <location>
        <begin position="49"/>
        <end position="74"/>
    </location>
</feature>
<keyword evidence="1" id="KW-1133">Transmembrane helix</keyword>
<sequence>MAKSTAVPLNRTERVLAFVLAAVTGLTIVAIVALLVARAAHVADLGSGVWPVVAILPLVGLPAALVLAIVLIVVMNTRRRRLDAGQ</sequence>
<keyword evidence="1" id="KW-0812">Transmembrane</keyword>
<accession>A0ABQ6K5L4</accession>
<dbReference type="RefSeq" id="WP_284254591.1">
    <property type="nucleotide sequence ID" value="NZ_BAAAQO010000004.1"/>
</dbReference>
<keyword evidence="3" id="KW-1185">Reference proteome</keyword>
<dbReference type="EMBL" id="BSVB01000001">
    <property type="protein sequence ID" value="GMA95907.1"/>
    <property type="molecule type" value="Genomic_DNA"/>
</dbReference>
<protein>
    <recommendedName>
        <fullName evidence="4">Multidrug ABC transporter ATPase</fullName>
    </recommendedName>
</protein>
<gene>
    <name evidence="2" type="ORF">GCM10025881_27310</name>
</gene>
<evidence type="ECO:0000256" key="1">
    <source>
        <dbReference type="SAM" id="Phobius"/>
    </source>
</evidence>
<evidence type="ECO:0000313" key="2">
    <source>
        <dbReference type="EMBL" id="GMA95907.1"/>
    </source>
</evidence>
<name>A0ABQ6K5L4_9MICO</name>
<keyword evidence="1" id="KW-0472">Membrane</keyword>
<evidence type="ECO:0008006" key="4">
    <source>
        <dbReference type="Google" id="ProtNLM"/>
    </source>
</evidence>
<comment type="caution">
    <text evidence="2">The sequence shown here is derived from an EMBL/GenBank/DDBJ whole genome shotgun (WGS) entry which is preliminary data.</text>
</comment>
<evidence type="ECO:0000313" key="3">
    <source>
        <dbReference type="Proteomes" id="UP001157034"/>
    </source>
</evidence>
<reference evidence="3" key="1">
    <citation type="journal article" date="2019" name="Int. J. Syst. Evol. Microbiol.">
        <title>The Global Catalogue of Microorganisms (GCM) 10K type strain sequencing project: providing services to taxonomists for standard genome sequencing and annotation.</title>
        <authorList>
            <consortium name="The Broad Institute Genomics Platform"/>
            <consortium name="The Broad Institute Genome Sequencing Center for Infectious Disease"/>
            <person name="Wu L."/>
            <person name="Ma J."/>
        </authorList>
    </citation>
    <scope>NUCLEOTIDE SEQUENCE [LARGE SCALE GENOMIC DNA]</scope>
    <source>
        <strain evidence="3">NBRC 108894</strain>
    </source>
</reference>
<proteinExistence type="predicted"/>
<organism evidence="2 3">
    <name type="scientific">Pseudolysinimonas kribbensis</name>
    <dbReference type="NCBI Taxonomy" id="433641"/>
    <lineage>
        <taxon>Bacteria</taxon>
        <taxon>Bacillati</taxon>
        <taxon>Actinomycetota</taxon>
        <taxon>Actinomycetes</taxon>
        <taxon>Micrococcales</taxon>
        <taxon>Microbacteriaceae</taxon>
        <taxon>Pseudolysinimonas</taxon>
    </lineage>
</organism>
<dbReference type="Proteomes" id="UP001157034">
    <property type="component" value="Unassembled WGS sequence"/>
</dbReference>